<protein>
    <recommendedName>
        <fullName evidence="8">Proteasomal ubiquitin receptor ADRM1 homolog</fullName>
    </recommendedName>
</protein>
<dbReference type="PROSITE" id="PS51917">
    <property type="entry name" value="PRU"/>
    <property type="match status" value="1"/>
</dbReference>
<keyword evidence="4" id="KW-0963">Cytoplasm</keyword>
<dbReference type="PANTHER" id="PTHR12225:SF0">
    <property type="entry name" value="PROTEASOMAL UBIQUITIN RECEPTOR ADRM1"/>
    <property type="match status" value="1"/>
</dbReference>
<dbReference type="InterPro" id="IPR038108">
    <property type="entry name" value="RPN13_DEUBAD_sf"/>
</dbReference>
<sequence>MLLSGSTGSGSTLIEFRAGRMNKVGKMVHPDARKGLLYMSQSEDGLMHFCWKDRTSGKLEEDLIIFPGDCEYKRVQQCKTGRVYVLMFMWSPRRLFFWMQEPKTDRDEEYCRRINALLDDPPLVHQRGGGTDNIQLQHMLNDMSQTQLNQVFGNVGQMGGLNALLGQANPLTPATGVPPTASKNVSATAKPSAQGNCPKVEDNSLLNASSHVKGLLSYELSSGISNAGVVNQLISDPERVNKLIAHLPAPEGMDKDRKNAIRDTLRSPQFQQAMLQFSNALQSAQLGAVVKQFQLSSDAIDAAYTGNMEAFLRALQKQNLPESNTTGGNTEINAQPMAVTANAVLENSVDSSNKPKKEEQ</sequence>
<evidence type="ECO:0000256" key="5">
    <source>
        <dbReference type="ARBA" id="ARBA00022942"/>
    </source>
</evidence>
<dbReference type="InterPro" id="IPR044868">
    <property type="entry name" value="Rpn13/ADRM1_Pru"/>
</dbReference>
<dbReference type="Proteomes" id="UP000504634">
    <property type="component" value="Unplaced"/>
</dbReference>
<feature type="domain" description="DEUBAD" evidence="10">
    <location>
        <begin position="211"/>
        <end position="325"/>
    </location>
</feature>
<dbReference type="FunFam" id="2.30.29.70:FF:000001">
    <property type="entry name" value="Proteasomal ubiquitin receptor ADRM1"/>
    <property type="match status" value="1"/>
</dbReference>
<evidence type="ECO:0000256" key="1">
    <source>
        <dbReference type="ARBA" id="ARBA00004123"/>
    </source>
</evidence>
<reference evidence="13" key="1">
    <citation type="submission" date="2025-08" db="UniProtKB">
        <authorList>
            <consortium name="RefSeq"/>
        </authorList>
    </citation>
    <scope>IDENTIFICATION</scope>
    <source>
        <strain evidence="13">11010-0011.00</strain>
        <tissue evidence="13">Whole body</tissue>
    </source>
</reference>
<dbReference type="InterPro" id="IPR032368">
    <property type="entry name" value="RPN13_DEUBAD"/>
</dbReference>
<feature type="domain" description="Pru" evidence="11">
    <location>
        <begin position="8"/>
        <end position="121"/>
    </location>
</feature>
<dbReference type="InterPro" id="IPR038633">
    <property type="entry name" value="Rpn13/ADRM1_Pru_sf"/>
</dbReference>
<dbReference type="Gene3D" id="1.10.2020.20">
    <property type="match status" value="1"/>
</dbReference>
<dbReference type="PANTHER" id="PTHR12225">
    <property type="entry name" value="ADHESION REGULATING MOLECULE 1 110 KDA CELL MEMBRANE GLYCOPROTEIN"/>
    <property type="match status" value="1"/>
</dbReference>
<dbReference type="GO" id="GO:0005634">
    <property type="term" value="C:nucleus"/>
    <property type="evidence" value="ECO:0007669"/>
    <property type="project" value="UniProtKB-SubCell"/>
</dbReference>
<keyword evidence="12" id="KW-1185">Reference proteome</keyword>
<keyword evidence="13" id="KW-0675">Receptor</keyword>
<organism evidence="12 13">
    <name type="scientific">Drosophila lebanonensis</name>
    <name type="common">Fruit fly</name>
    <name type="synonym">Scaptodrosophila lebanonensis</name>
    <dbReference type="NCBI Taxonomy" id="7225"/>
    <lineage>
        <taxon>Eukaryota</taxon>
        <taxon>Metazoa</taxon>
        <taxon>Ecdysozoa</taxon>
        <taxon>Arthropoda</taxon>
        <taxon>Hexapoda</taxon>
        <taxon>Insecta</taxon>
        <taxon>Pterygota</taxon>
        <taxon>Neoptera</taxon>
        <taxon>Endopterygota</taxon>
        <taxon>Diptera</taxon>
        <taxon>Brachycera</taxon>
        <taxon>Muscomorpha</taxon>
        <taxon>Ephydroidea</taxon>
        <taxon>Drosophilidae</taxon>
        <taxon>Scaptodrosophila</taxon>
    </lineage>
</organism>
<dbReference type="InterPro" id="IPR044867">
    <property type="entry name" value="DEUBAD_dom"/>
</dbReference>
<evidence type="ECO:0000256" key="3">
    <source>
        <dbReference type="ARBA" id="ARBA00009216"/>
    </source>
</evidence>
<dbReference type="Gene3D" id="2.30.29.70">
    <property type="entry name" value="Proteasomal ubiquitin receptor Rpn13/ADRM1"/>
    <property type="match status" value="1"/>
</dbReference>
<dbReference type="OrthoDB" id="340431at2759"/>
<evidence type="ECO:0000256" key="2">
    <source>
        <dbReference type="ARBA" id="ARBA00004496"/>
    </source>
</evidence>
<dbReference type="GO" id="GO:0008541">
    <property type="term" value="C:proteasome regulatory particle, lid subcomplex"/>
    <property type="evidence" value="ECO:0007669"/>
    <property type="project" value="TreeGrafter"/>
</dbReference>
<name>A0A6J2TD55_DROLE</name>
<evidence type="ECO:0000256" key="9">
    <source>
        <dbReference type="SAM" id="MobiDB-lite"/>
    </source>
</evidence>
<keyword evidence="5" id="KW-0647">Proteasome</keyword>
<accession>A0A6J2TD55</accession>
<evidence type="ECO:0000256" key="6">
    <source>
        <dbReference type="ARBA" id="ARBA00023242"/>
    </source>
</evidence>
<evidence type="ECO:0000313" key="13">
    <source>
        <dbReference type="RefSeq" id="XP_030372917.1"/>
    </source>
</evidence>
<comment type="subcellular location">
    <subcellularLocation>
        <location evidence="2">Cytoplasm</location>
    </subcellularLocation>
    <subcellularLocation>
        <location evidence="1">Nucleus</location>
    </subcellularLocation>
</comment>
<feature type="compositionally biased region" description="Polar residues" evidence="9">
    <location>
        <begin position="181"/>
        <end position="195"/>
    </location>
</feature>
<gene>
    <name evidence="13" type="primary">LOC115622929</name>
</gene>
<dbReference type="GeneID" id="115622929"/>
<dbReference type="Pfam" id="PF16550">
    <property type="entry name" value="RPN13_C"/>
    <property type="match status" value="1"/>
</dbReference>
<comment type="function">
    <text evidence="7">May function as a proteasomal ubiquitin receptor. May promote the deubiquitinating activity associated with the 26S proteasome.</text>
</comment>
<evidence type="ECO:0000259" key="11">
    <source>
        <dbReference type="PROSITE" id="PS51917"/>
    </source>
</evidence>
<evidence type="ECO:0000256" key="7">
    <source>
        <dbReference type="ARBA" id="ARBA00054744"/>
    </source>
</evidence>
<dbReference type="GO" id="GO:0005737">
    <property type="term" value="C:cytoplasm"/>
    <property type="evidence" value="ECO:0007669"/>
    <property type="project" value="UniProtKB-SubCell"/>
</dbReference>
<dbReference type="PROSITE" id="PS51916">
    <property type="entry name" value="DEUBAD"/>
    <property type="match status" value="1"/>
</dbReference>
<evidence type="ECO:0000256" key="8">
    <source>
        <dbReference type="ARBA" id="ARBA00070663"/>
    </source>
</evidence>
<dbReference type="GO" id="GO:0061133">
    <property type="term" value="F:endopeptidase activator activity"/>
    <property type="evidence" value="ECO:0007669"/>
    <property type="project" value="TreeGrafter"/>
</dbReference>
<feature type="region of interest" description="Disordered" evidence="9">
    <location>
        <begin position="174"/>
        <end position="196"/>
    </location>
</feature>
<evidence type="ECO:0000256" key="4">
    <source>
        <dbReference type="ARBA" id="ARBA00022490"/>
    </source>
</evidence>
<evidence type="ECO:0000313" key="12">
    <source>
        <dbReference type="Proteomes" id="UP000504634"/>
    </source>
</evidence>
<dbReference type="Pfam" id="PF04683">
    <property type="entry name" value="Rpn13_ADRM1_Pru"/>
    <property type="match status" value="1"/>
</dbReference>
<evidence type="ECO:0000259" key="10">
    <source>
        <dbReference type="PROSITE" id="PS51916"/>
    </source>
</evidence>
<dbReference type="AlphaFoldDB" id="A0A6J2TD55"/>
<proteinExistence type="inferred from homology"/>
<comment type="similarity">
    <text evidence="3">Belongs to the ADRM1 family.</text>
</comment>
<dbReference type="GO" id="GO:0070628">
    <property type="term" value="F:proteasome binding"/>
    <property type="evidence" value="ECO:0007669"/>
    <property type="project" value="TreeGrafter"/>
</dbReference>
<keyword evidence="6" id="KW-0539">Nucleus</keyword>
<dbReference type="InterPro" id="IPR006773">
    <property type="entry name" value="Rpn13/ADRM1"/>
</dbReference>
<dbReference type="CDD" id="cd13314">
    <property type="entry name" value="PH_Rpn13"/>
    <property type="match status" value="1"/>
</dbReference>
<dbReference type="RefSeq" id="XP_030372917.1">
    <property type="nucleotide sequence ID" value="XM_030517057.1"/>
</dbReference>